<feature type="compositionally biased region" description="Acidic residues" evidence="1">
    <location>
        <begin position="20"/>
        <end position="41"/>
    </location>
</feature>
<dbReference type="AlphaFoldDB" id="R7RW25"/>
<dbReference type="Pfam" id="PF18759">
    <property type="entry name" value="Plavaka"/>
    <property type="match status" value="1"/>
</dbReference>
<dbReference type="EMBL" id="JH687404">
    <property type="protein sequence ID" value="EIM79496.1"/>
    <property type="molecule type" value="Genomic_DNA"/>
</dbReference>
<dbReference type="OMA" id="HISGKEH"/>
<proteinExistence type="predicted"/>
<protein>
    <submittedName>
        <fullName evidence="2">Uncharacterized protein</fullName>
    </submittedName>
</protein>
<dbReference type="eggNOG" id="ENOG502SHSB">
    <property type="taxonomic scope" value="Eukaryota"/>
</dbReference>
<accession>R7RW25</accession>
<feature type="compositionally biased region" description="Basic and acidic residues" evidence="1">
    <location>
        <begin position="115"/>
        <end position="124"/>
    </location>
</feature>
<evidence type="ECO:0000313" key="3">
    <source>
        <dbReference type="Proteomes" id="UP000053927"/>
    </source>
</evidence>
<dbReference type="InterPro" id="IPR041078">
    <property type="entry name" value="Plavaka"/>
</dbReference>
<dbReference type="Proteomes" id="UP000053927">
    <property type="component" value="Unassembled WGS sequence"/>
</dbReference>
<feature type="compositionally biased region" description="Low complexity" evidence="1">
    <location>
        <begin position="66"/>
        <end position="90"/>
    </location>
</feature>
<reference evidence="3" key="1">
    <citation type="journal article" date="2012" name="Science">
        <title>The Paleozoic origin of enzymatic lignin decomposition reconstructed from 31 fungal genomes.</title>
        <authorList>
            <person name="Floudas D."/>
            <person name="Binder M."/>
            <person name="Riley R."/>
            <person name="Barry K."/>
            <person name="Blanchette R.A."/>
            <person name="Henrissat B."/>
            <person name="Martinez A.T."/>
            <person name="Otillar R."/>
            <person name="Spatafora J.W."/>
            <person name="Yadav J.S."/>
            <person name="Aerts A."/>
            <person name="Benoit I."/>
            <person name="Boyd A."/>
            <person name="Carlson A."/>
            <person name="Copeland A."/>
            <person name="Coutinho P.M."/>
            <person name="de Vries R.P."/>
            <person name="Ferreira P."/>
            <person name="Findley K."/>
            <person name="Foster B."/>
            <person name="Gaskell J."/>
            <person name="Glotzer D."/>
            <person name="Gorecki P."/>
            <person name="Heitman J."/>
            <person name="Hesse C."/>
            <person name="Hori C."/>
            <person name="Igarashi K."/>
            <person name="Jurgens J.A."/>
            <person name="Kallen N."/>
            <person name="Kersten P."/>
            <person name="Kohler A."/>
            <person name="Kuees U."/>
            <person name="Kumar T.K.A."/>
            <person name="Kuo A."/>
            <person name="LaButti K."/>
            <person name="Larrondo L.F."/>
            <person name="Lindquist E."/>
            <person name="Ling A."/>
            <person name="Lombard V."/>
            <person name="Lucas S."/>
            <person name="Lundell T."/>
            <person name="Martin R."/>
            <person name="McLaughlin D.J."/>
            <person name="Morgenstern I."/>
            <person name="Morin E."/>
            <person name="Murat C."/>
            <person name="Nagy L.G."/>
            <person name="Nolan M."/>
            <person name="Ohm R.A."/>
            <person name="Patyshakuliyeva A."/>
            <person name="Rokas A."/>
            <person name="Ruiz-Duenas F.J."/>
            <person name="Sabat G."/>
            <person name="Salamov A."/>
            <person name="Samejima M."/>
            <person name="Schmutz J."/>
            <person name="Slot J.C."/>
            <person name="St John F."/>
            <person name="Stenlid J."/>
            <person name="Sun H."/>
            <person name="Sun S."/>
            <person name="Syed K."/>
            <person name="Tsang A."/>
            <person name="Wiebenga A."/>
            <person name="Young D."/>
            <person name="Pisabarro A."/>
            <person name="Eastwood D.C."/>
            <person name="Martin F."/>
            <person name="Cullen D."/>
            <person name="Grigoriev I.V."/>
            <person name="Hibbett D.S."/>
        </authorList>
    </citation>
    <scope>NUCLEOTIDE SEQUENCE [LARGE SCALE GENOMIC DNA]</scope>
    <source>
        <strain evidence="3">FP-91666</strain>
    </source>
</reference>
<evidence type="ECO:0000256" key="1">
    <source>
        <dbReference type="SAM" id="MobiDB-lite"/>
    </source>
</evidence>
<keyword evidence="3" id="KW-1185">Reference proteome</keyword>
<evidence type="ECO:0000313" key="2">
    <source>
        <dbReference type="EMBL" id="EIM79496.1"/>
    </source>
</evidence>
<gene>
    <name evidence="2" type="ORF">STEHIDRAFT_69427</name>
</gene>
<sequence>MSSSDEEGEGAGLPVPGLEEINESEEEDEGDGEDDDSDIDNIDAAHIARLVNQIGGLSLPTSRALSPSPSHSSSSSSSYAPSLSSSSSQSTDGLSEEFGRVLDDDELQRIHEQLSSKPVVEKFPNHLGNPGAPVSRDHRHAYERSRDALEDDNNVYAPLSSQLEWDFARWAKLRGPSSTALTELLKIEGFRERLGISFKTAKELDSIIDNELPGRPAFKHHPIEFADHTYSTFLRDIIPSIRALWSDPELSPYLILAPERHYADENKTVRLYFDMHTGRWWWRTQIELERERPGATIIPVIISSDKTQLTLFRNKSAYPIYLTIGNIPKELRRKPSFRSQILMGYLPTESLKHIKNADTRRLALAHLFHACMRRLMSPLKEAGLHGVNMTSGVGVTRRCHPLFAVFVGDYPEQCLVTLVKNGDCVICPTVHDDLGEVGYTRRMRDFEDVLDALDHGPPDGDPDTFIATCTAAGIRPISHPFWYDLPYVNVFAAITPDLLHQLSQGVMKHLLKWLKEIFGAAEIDARCAALPPNHNLRHFANGITSMKRVSGSEHRDMCRILLGLVVDLPLPHGLSSARLIRAVRALLDFFYLAQYPVHSSSEEDPANEPRPPSSLDLLEDALTRFHDNRDIFIELGVRDNFNIPKLHTLRHYVPSIKLFGTTDNYNTEYTERLHIDMAKNAYRSTNRRDEYPQMTTWLERKEKIERHALFVQWRLDGCPPLTKPAIPHHTHIKMTRNPTLKSVSFDDLAADYGAHSFRTELAKFIIRHQNEMYTENRIAREAEDIFLGFDRVPVYHKVKFWLRDPHGRELAQDTLDVAHCRPLHTPPVPRGKSKAKSKSRLPIPSRFDTVLVDVGANGQSGVKGYRVAQLRAVFRIPDRVLDELFPATPPPRHLAYVEWFKPFTTVNGNHRMYKVSRAIQNGVRSASIIPVASIRRSVHLFPLFGPHVPDGWTTNTSLELATSFYLNPTLDRLSHISLY</sequence>
<dbReference type="KEGG" id="shs:STEHIDRAFT_69427"/>
<organism evidence="2 3">
    <name type="scientific">Stereum hirsutum (strain FP-91666)</name>
    <name type="common">White-rot fungus</name>
    <dbReference type="NCBI Taxonomy" id="721885"/>
    <lineage>
        <taxon>Eukaryota</taxon>
        <taxon>Fungi</taxon>
        <taxon>Dikarya</taxon>
        <taxon>Basidiomycota</taxon>
        <taxon>Agaricomycotina</taxon>
        <taxon>Agaricomycetes</taxon>
        <taxon>Russulales</taxon>
        <taxon>Stereaceae</taxon>
        <taxon>Stereum</taxon>
    </lineage>
</organism>
<feature type="region of interest" description="Disordered" evidence="1">
    <location>
        <begin position="1"/>
        <end position="44"/>
    </location>
</feature>
<feature type="region of interest" description="Disordered" evidence="1">
    <location>
        <begin position="115"/>
        <end position="137"/>
    </location>
</feature>
<dbReference type="RefSeq" id="XP_007311393.1">
    <property type="nucleotide sequence ID" value="XM_007311331.1"/>
</dbReference>
<dbReference type="OrthoDB" id="2576233at2759"/>
<feature type="region of interest" description="Disordered" evidence="1">
    <location>
        <begin position="58"/>
        <end position="95"/>
    </location>
</feature>
<dbReference type="GeneID" id="18806539"/>
<name>R7RW25_STEHR</name>